<dbReference type="PRINTS" id="PR00765">
    <property type="entry name" value="CRBOXYPTASEA"/>
</dbReference>
<evidence type="ECO:0000256" key="11">
    <source>
        <dbReference type="ARBA" id="ARBA00055464"/>
    </source>
</evidence>
<evidence type="ECO:0000256" key="4">
    <source>
        <dbReference type="ARBA" id="ARBA00022670"/>
    </source>
</evidence>
<dbReference type="SUPFAM" id="SSF53187">
    <property type="entry name" value="Zn-dependent exopeptidases"/>
    <property type="match status" value="1"/>
</dbReference>
<keyword evidence="7" id="KW-0378">Hydrolase</keyword>
<dbReference type="PANTHER" id="PTHR11705:SF143">
    <property type="entry name" value="SLL0236 PROTEIN"/>
    <property type="match status" value="1"/>
</dbReference>
<evidence type="ECO:0000256" key="8">
    <source>
        <dbReference type="ARBA" id="ARBA00022833"/>
    </source>
</evidence>
<feature type="chain" id="PRO_5011496170" description="Zinc carboxypeptidase" evidence="15">
    <location>
        <begin position="29"/>
        <end position="408"/>
    </location>
</feature>
<organism evidence="17 18">
    <name type="scientific">Amycolatopsis xylanica</name>
    <dbReference type="NCBI Taxonomy" id="589385"/>
    <lineage>
        <taxon>Bacteria</taxon>
        <taxon>Bacillati</taxon>
        <taxon>Actinomycetota</taxon>
        <taxon>Actinomycetes</taxon>
        <taxon>Pseudonocardiales</taxon>
        <taxon>Pseudonocardiaceae</taxon>
        <taxon>Amycolatopsis</taxon>
    </lineage>
</organism>
<evidence type="ECO:0000256" key="3">
    <source>
        <dbReference type="ARBA" id="ARBA00022645"/>
    </source>
</evidence>
<keyword evidence="3 17" id="KW-0121">Carboxypeptidase</keyword>
<comment type="catalytic activity">
    <reaction evidence="10">
        <text>Releases a C-terminal residue, which may be hydrophobic or positively charged.</text>
        <dbReference type="EC" id="3.4.17.18"/>
    </reaction>
</comment>
<dbReference type="GO" id="GO:0008270">
    <property type="term" value="F:zinc ion binding"/>
    <property type="evidence" value="ECO:0007669"/>
    <property type="project" value="InterPro"/>
</dbReference>
<gene>
    <name evidence="17" type="ORF">SAMN05421504_102382</name>
</gene>
<name>A0A1H2Z5B7_9PSEU</name>
<evidence type="ECO:0000313" key="18">
    <source>
        <dbReference type="Proteomes" id="UP000199515"/>
    </source>
</evidence>
<evidence type="ECO:0000256" key="7">
    <source>
        <dbReference type="ARBA" id="ARBA00022801"/>
    </source>
</evidence>
<dbReference type="Gene3D" id="3.40.630.10">
    <property type="entry name" value="Zn peptidases"/>
    <property type="match status" value="1"/>
</dbReference>
<feature type="domain" description="Peptidase M14" evidence="16">
    <location>
        <begin position="109"/>
        <end position="407"/>
    </location>
</feature>
<sequence length="408" mass="44579">MRKRRGMAAFLSTLALLSMTVAATSATAAQPQRDIYEVLGTATPQLRTAVARTGVDMVESTEESSIVIATAEKAKELRALGFTVERRGSVPSNDVATSAITDFPPGDQAYHTYAETTAELQQTQSSFPALAKLTSVGNSYQGRALNMIKISDNVATDENEPEVLFTCNQHAREHLTTEMCLRIVKRFTSLYATDANIKKMVDTHEIYVIPNVNPDGSEYDISGGTYHMWRKNRQGSGTDTNRNWGYKWGCCGGSSGSPSSETYRGPSAFSAPESKAVADFVNGRVVGGVQQIKTHIDFHTYSELVLWPFGWTYNNTAPGMTQAEYDKFAALGKQMAATNGYTPEQSSDLYITDGAVNDWMWGTHKILSYTFEMYPKGSNPGFYPPGSVIPAQTARNDKAVDLIINAAV</sequence>
<dbReference type="EMBL" id="FNON01000002">
    <property type="protein sequence ID" value="SDX12515.1"/>
    <property type="molecule type" value="Genomic_DNA"/>
</dbReference>
<dbReference type="GO" id="GO:0004181">
    <property type="term" value="F:metallocarboxypeptidase activity"/>
    <property type="evidence" value="ECO:0007669"/>
    <property type="project" value="InterPro"/>
</dbReference>
<evidence type="ECO:0000256" key="14">
    <source>
        <dbReference type="PROSITE-ProRule" id="PRU01379"/>
    </source>
</evidence>
<evidence type="ECO:0000256" key="13">
    <source>
        <dbReference type="ARBA" id="ARBA00074273"/>
    </source>
</evidence>
<keyword evidence="18" id="KW-1185">Reference proteome</keyword>
<dbReference type="AlphaFoldDB" id="A0A1H2Z5B7"/>
<evidence type="ECO:0000256" key="2">
    <source>
        <dbReference type="ARBA" id="ARBA00005988"/>
    </source>
</evidence>
<dbReference type="EC" id="3.4.17.18" evidence="12"/>
<dbReference type="GO" id="GO:0005615">
    <property type="term" value="C:extracellular space"/>
    <property type="evidence" value="ECO:0007669"/>
    <property type="project" value="TreeGrafter"/>
</dbReference>
<protein>
    <recommendedName>
        <fullName evidence="13">Zinc carboxypeptidase</fullName>
        <ecNumber evidence="12">3.4.17.18</ecNumber>
    </recommendedName>
</protein>
<dbReference type="PANTHER" id="PTHR11705">
    <property type="entry name" value="PROTEASE FAMILY M14 CARBOXYPEPTIDASE A,B"/>
    <property type="match status" value="1"/>
</dbReference>
<dbReference type="InterPro" id="IPR033810">
    <property type="entry name" value="Carboxypeptidase_T"/>
</dbReference>
<evidence type="ECO:0000259" key="16">
    <source>
        <dbReference type="PROSITE" id="PS52035"/>
    </source>
</evidence>
<dbReference type="FunFam" id="3.40.630.10:FF:000084">
    <property type="entry name" value="Carboxypeptidase B2"/>
    <property type="match status" value="1"/>
</dbReference>
<evidence type="ECO:0000313" key="17">
    <source>
        <dbReference type="EMBL" id="SDX12515.1"/>
    </source>
</evidence>
<dbReference type="Proteomes" id="UP000199515">
    <property type="component" value="Unassembled WGS sequence"/>
</dbReference>
<keyword evidence="9" id="KW-0482">Metalloprotease</keyword>
<dbReference type="CDD" id="cd03859">
    <property type="entry name" value="M14_CPT"/>
    <property type="match status" value="1"/>
</dbReference>
<dbReference type="InterPro" id="IPR000834">
    <property type="entry name" value="Peptidase_M14"/>
</dbReference>
<dbReference type="PROSITE" id="PS00132">
    <property type="entry name" value="CARBOXYPEPT_ZN_1"/>
    <property type="match status" value="1"/>
</dbReference>
<feature type="active site" description="Proton donor/acceptor" evidence="14">
    <location>
        <position position="372"/>
    </location>
</feature>
<evidence type="ECO:0000256" key="1">
    <source>
        <dbReference type="ARBA" id="ARBA00001947"/>
    </source>
</evidence>
<dbReference type="SMART" id="SM00631">
    <property type="entry name" value="Zn_pept"/>
    <property type="match status" value="1"/>
</dbReference>
<feature type="signal peptide" evidence="15">
    <location>
        <begin position="1"/>
        <end position="28"/>
    </location>
</feature>
<dbReference type="InterPro" id="IPR057246">
    <property type="entry name" value="CARBOXYPEPT_ZN_1"/>
</dbReference>
<dbReference type="InterPro" id="IPR057247">
    <property type="entry name" value="CARBOXYPEPT_ZN_2"/>
</dbReference>
<dbReference type="STRING" id="589385.SAMN05421504_102382"/>
<evidence type="ECO:0000256" key="10">
    <source>
        <dbReference type="ARBA" id="ARBA00050859"/>
    </source>
</evidence>
<keyword evidence="4" id="KW-0645">Protease</keyword>
<keyword evidence="8" id="KW-0862">Zinc</keyword>
<dbReference type="PROSITE" id="PS52035">
    <property type="entry name" value="PEPTIDASE_M14"/>
    <property type="match status" value="1"/>
</dbReference>
<reference evidence="17 18" key="1">
    <citation type="submission" date="2016-10" db="EMBL/GenBank/DDBJ databases">
        <authorList>
            <person name="de Groot N.N."/>
        </authorList>
    </citation>
    <scope>NUCLEOTIDE SEQUENCE [LARGE SCALE GENOMIC DNA]</scope>
    <source>
        <strain evidence="17 18">CPCC 202699</strain>
    </source>
</reference>
<evidence type="ECO:0000256" key="5">
    <source>
        <dbReference type="ARBA" id="ARBA00022723"/>
    </source>
</evidence>
<evidence type="ECO:0000256" key="9">
    <source>
        <dbReference type="ARBA" id="ARBA00023049"/>
    </source>
</evidence>
<dbReference type="GO" id="GO:0006508">
    <property type="term" value="P:proteolysis"/>
    <property type="evidence" value="ECO:0007669"/>
    <property type="project" value="UniProtKB-KW"/>
</dbReference>
<dbReference type="Pfam" id="PF00246">
    <property type="entry name" value="Peptidase_M14"/>
    <property type="match status" value="1"/>
</dbReference>
<dbReference type="PROSITE" id="PS00133">
    <property type="entry name" value="CARBOXYPEPT_ZN_2"/>
    <property type="match status" value="1"/>
</dbReference>
<comment type="similarity">
    <text evidence="2 14">Belongs to the peptidase M14 family.</text>
</comment>
<keyword evidence="6 15" id="KW-0732">Signal</keyword>
<accession>A0A1H2Z5B7</accession>
<comment type="function">
    <text evidence="11">Carboxypeptidase that possesses the specificities of both mammalian Cpase A and B. Thus shows broad substrate specificity, being able to cleave Cbz-Gly-Leu, Cbz-Gly-Val, Cbz-Gly-Phe, Cbz-Gly-Lys and Bz-Gly-Arg in vitro.</text>
</comment>
<comment type="cofactor">
    <cofactor evidence="1">
        <name>Zn(2+)</name>
        <dbReference type="ChEBI" id="CHEBI:29105"/>
    </cofactor>
</comment>
<evidence type="ECO:0000256" key="6">
    <source>
        <dbReference type="ARBA" id="ARBA00022729"/>
    </source>
</evidence>
<evidence type="ECO:0000256" key="15">
    <source>
        <dbReference type="SAM" id="SignalP"/>
    </source>
</evidence>
<evidence type="ECO:0000256" key="12">
    <source>
        <dbReference type="ARBA" id="ARBA00066554"/>
    </source>
</evidence>
<proteinExistence type="inferred from homology"/>
<keyword evidence="5" id="KW-0479">Metal-binding</keyword>